<dbReference type="AlphaFoldDB" id="A0A1D8NK94"/>
<dbReference type="VEuPathDB" id="FungiDB:YALI1_E32792g"/>
<protein>
    <recommendedName>
        <fullName evidence="3">F-box domain-containing protein</fullName>
    </recommendedName>
</protein>
<evidence type="ECO:0000313" key="1">
    <source>
        <dbReference type="EMBL" id="AOW06054.1"/>
    </source>
</evidence>
<evidence type="ECO:0008006" key="3">
    <source>
        <dbReference type="Google" id="ProtNLM"/>
    </source>
</evidence>
<evidence type="ECO:0000313" key="2">
    <source>
        <dbReference type="Proteomes" id="UP000182444"/>
    </source>
</evidence>
<dbReference type="GeneID" id="94583745"/>
<reference evidence="1 2" key="1">
    <citation type="journal article" date="2016" name="PLoS ONE">
        <title>Sequence Assembly of Yarrowia lipolytica Strain W29/CLIB89 Shows Transposable Element Diversity.</title>
        <authorList>
            <person name="Magnan C."/>
            <person name="Yu J."/>
            <person name="Chang I."/>
            <person name="Jahn E."/>
            <person name="Kanomata Y."/>
            <person name="Wu J."/>
            <person name="Zeller M."/>
            <person name="Oakes M."/>
            <person name="Baldi P."/>
            <person name="Sandmeyer S."/>
        </authorList>
    </citation>
    <scope>NUCLEOTIDE SEQUENCE [LARGE SCALE GENOMIC DNA]</scope>
    <source>
        <strain evidence="2">CLIB89(W29)</strain>
    </source>
</reference>
<organism evidence="1 2">
    <name type="scientific">Yarrowia lipolytica</name>
    <name type="common">Candida lipolytica</name>
    <dbReference type="NCBI Taxonomy" id="4952"/>
    <lineage>
        <taxon>Eukaryota</taxon>
        <taxon>Fungi</taxon>
        <taxon>Dikarya</taxon>
        <taxon>Ascomycota</taxon>
        <taxon>Saccharomycotina</taxon>
        <taxon>Dipodascomycetes</taxon>
        <taxon>Dipodascales</taxon>
        <taxon>Dipodascales incertae sedis</taxon>
        <taxon>Yarrowia</taxon>
    </lineage>
</organism>
<proteinExistence type="predicted"/>
<dbReference type="RefSeq" id="XP_068139242.1">
    <property type="nucleotide sequence ID" value="XM_068283141.1"/>
</dbReference>
<dbReference type="EMBL" id="CP017557">
    <property type="protein sequence ID" value="AOW06054.1"/>
    <property type="molecule type" value="Genomic_DNA"/>
</dbReference>
<dbReference type="Proteomes" id="UP000182444">
    <property type="component" value="Chromosome 1E"/>
</dbReference>
<name>A0A1D8NK94_YARLL</name>
<accession>A0A1D8NK94</accession>
<gene>
    <name evidence="1" type="ORF">YALI1_E32792g</name>
</gene>
<sequence length="342" mass="39345">MLNHDIWTQIFSLVDFRTALNLRYSCRELFHLSNELSDAVWALYLKDIGGEFCEKAKNSVIRLNRPLVFTTGPLTKCSQKAGPPSPKAGFLKHLVYIQGDGKIGYVVNYREWSVKAVETEGGTDTTSWYCFSEFNKEFESIALEENSVVWQKRQGPDLRVQIPMKYQNTRHKHLFRASNPNQTFVYLHRYWEDSEETDKQDFLSDILFVNWKERRMNLLEGCITMASANSVNCVLINGLLFFKGPNYTLQVKNMLTGEHHQVSPNGVEIGYHDDRYVCYNTLETTHVIDTLTLLIYPLTNVLFDFRSGIQHIEGQFISWLHPVVGSGTLNLKPGQVMNLSDV</sequence>